<dbReference type="PANTHER" id="PTHR43630">
    <property type="entry name" value="POLY-BETA-1,6-N-ACETYL-D-GLUCOSAMINE SYNTHASE"/>
    <property type="match status" value="1"/>
</dbReference>
<keyword evidence="1" id="KW-0802">TPR repeat</keyword>
<dbReference type="InterPro" id="IPR019734">
    <property type="entry name" value="TPR_rpt"/>
</dbReference>
<dbReference type="InterPro" id="IPR011990">
    <property type="entry name" value="TPR-like_helical_dom_sf"/>
</dbReference>
<dbReference type="Gene3D" id="1.25.40.10">
    <property type="entry name" value="Tetratricopeptide repeat domain"/>
    <property type="match status" value="2"/>
</dbReference>
<reference evidence="3" key="1">
    <citation type="journal article" date="2020" name="mSystems">
        <title>Genome- and Community-Level Interaction Insights into Carbon Utilization and Element Cycling Functions of Hydrothermarchaeota in Hydrothermal Sediment.</title>
        <authorList>
            <person name="Zhou Z."/>
            <person name="Liu Y."/>
            <person name="Xu W."/>
            <person name="Pan J."/>
            <person name="Luo Z.H."/>
            <person name="Li M."/>
        </authorList>
    </citation>
    <scope>NUCLEOTIDE SEQUENCE [LARGE SCALE GENOMIC DNA]</scope>
    <source>
        <strain evidence="3">SpSt-374</strain>
    </source>
</reference>
<dbReference type="SMART" id="SM00028">
    <property type="entry name" value="TPR"/>
    <property type="match status" value="4"/>
</dbReference>
<feature type="repeat" description="TPR" evidence="1">
    <location>
        <begin position="343"/>
        <end position="376"/>
    </location>
</feature>
<dbReference type="SUPFAM" id="SSF48452">
    <property type="entry name" value="TPR-like"/>
    <property type="match status" value="1"/>
</dbReference>
<dbReference type="SUPFAM" id="SSF53448">
    <property type="entry name" value="Nucleotide-diphospho-sugar transferases"/>
    <property type="match status" value="1"/>
</dbReference>
<dbReference type="CDD" id="cd02511">
    <property type="entry name" value="Beta4Glucosyltransferase"/>
    <property type="match status" value="1"/>
</dbReference>
<accession>A0A7C3VL97</accession>
<gene>
    <name evidence="3" type="ORF">ENR15_07565</name>
</gene>
<dbReference type="Pfam" id="PF13414">
    <property type="entry name" value="TPR_11"/>
    <property type="match status" value="2"/>
</dbReference>
<comment type="caution">
    <text evidence="3">The sequence shown here is derived from an EMBL/GenBank/DDBJ whole genome shotgun (WGS) entry which is preliminary data.</text>
</comment>
<name>A0A7C3VL97_9CYAN</name>
<proteinExistence type="predicted"/>
<dbReference type="Gene3D" id="3.90.550.10">
    <property type="entry name" value="Spore Coat Polysaccharide Biosynthesis Protein SpsA, Chain A"/>
    <property type="match status" value="1"/>
</dbReference>
<feature type="repeat" description="TPR" evidence="1">
    <location>
        <begin position="309"/>
        <end position="342"/>
    </location>
</feature>
<evidence type="ECO:0000313" key="3">
    <source>
        <dbReference type="EMBL" id="HGG00498.1"/>
    </source>
</evidence>
<evidence type="ECO:0000256" key="1">
    <source>
        <dbReference type="PROSITE-ProRule" id="PRU00339"/>
    </source>
</evidence>
<dbReference type="EMBL" id="DSPX01000073">
    <property type="protein sequence ID" value="HGG00498.1"/>
    <property type="molecule type" value="Genomic_DNA"/>
</dbReference>
<dbReference type="Pfam" id="PF00535">
    <property type="entry name" value="Glycos_transf_2"/>
    <property type="match status" value="1"/>
</dbReference>
<dbReference type="AlphaFoldDB" id="A0A7C3VL97"/>
<dbReference type="PROSITE" id="PS50293">
    <property type="entry name" value="TPR_REGION"/>
    <property type="match status" value="1"/>
</dbReference>
<dbReference type="InterPro" id="IPR029044">
    <property type="entry name" value="Nucleotide-diphossugar_trans"/>
</dbReference>
<dbReference type="InterPro" id="IPR001173">
    <property type="entry name" value="Glyco_trans_2-like"/>
</dbReference>
<dbReference type="PANTHER" id="PTHR43630:SF2">
    <property type="entry name" value="GLYCOSYLTRANSFERASE"/>
    <property type="match status" value="1"/>
</dbReference>
<feature type="domain" description="Glycosyltransferase 2-like" evidence="2">
    <location>
        <begin position="3"/>
        <end position="158"/>
    </location>
</feature>
<evidence type="ECO:0000259" key="2">
    <source>
        <dbReference type="Pfam" id="PF00535"/>
    </source>
</evidence>
<organism evidence="3">
    <name type="scientific">Planktothricoides sp. SpSt-374</name>
    <dbReference type="NCBI Taxonomy" id="2282167"/>
    <lineage>
        <taxon>Bacteria</taxon>
        <taxon>Bacillati</taxon>
        <taxon>Cyanobacteriota</taxon>
        <taxon>Cyanophyceae</taxon>
        <taxon>Oscillatoriophycideae</taxon>
        <taxon>Oscillatoriales</taxon>
        <taxon>Oscillatoriaceae</taxon>
        <taxon>Planktothricoides</taxon>
    </lineage>
</organism>
<feature type="repeat" description="TPR" evidence="1">
    <location>
        <begin position="275"/>
        <end position="308"/>
    </location>
</feature>
<protein>
    <submittedName>
        <fullName evidence="3">Tetratricopeptide repeat protein</fullName>
    </submittedName>
</protein>
<sequence length="397" mass="44073">MLSLCTIAKNEEVSLHDCLASVRDVVDEMVVLDTGSTDRTPEIARAFGATVHYFPWGDDFAAARNQALSYVSGDWVLVLDADEVLSPDIIPMLKQAIQDPNCLLINLVRQEVGAMQSPYSLVSRLFRRHPDIRFEHPYHAMVDDSVGAIVQRETHWQVGCLTPVAIWHSGYQPSAIASRDKLQTAQRIMEKYLAQHPGDSYTASKLGALLVEQGEISRGIQLMEFALSLGKPELPVCYELHYHLGIAWNRSGKISKAKHHYQEAIAIDILPILKLGAAINLGNLLLQTGDISGAITTYQSVLQIDPNLATAHYNLGLAQREKGRIPEAIAAYRRAIELQPDYPEAYQNLGVALLKGGNIFDAKDAFRQAIFLYQRRQSPAAAQLLQKLTDMGFNMND</sequence>
<dbReference type="PROSITE" id="PS50005">
    <property type="entry name" value="TPR"/>
    <property type="match status" value="3"/>
</dbReference>